<name>A0AC58L8I8_CASCN</name>
<organism evidence="1 2">
    <name type="scientific">Castor canadensis</name>
    <name type="common">American beaver</name>
    <dbReference type="NCBI Taxonomy" id="51338"/>
    <lineage>
        <taxon>Eukaryota</taxon>
        <taxon>Metazoa</taxon>
        <taxon>Chordata</taxon>
        <taxon>Craniata</taxon>
        <taxon>Vertebrata</taxon>
        <taxon>Euteleostomi</taxon>
        <taxon>Mammalia</taxon>
        <taxon>Eutheria</taxon>
        <taxon>Euarchontoglires</taxon>
        <taxon>Glires</taxon>
        <taxon>Rodentia</taxon>
        <taxon>Castorimorpha</taxon>
        <taxon>Castoridae</taxon>
        <taxon>Castor</taxon>
    </lineage>
</organism>
<reference evidence="2" key="1">
    <citation type="submission" date="2025-08" db="UniProtKB">
        <authorList>
            <consortium name="RefSeq"/>
        </authorList>
    </citation>
    <scope>IDENTIFICATION</scope>
</reference>
<dbReference type="Proteomes" id="UP001732720">
    <property type="component" value="Chromosome 16"/>
</dbReference>
<dbReference type="RefSeq" id="XP_073913458.1">
    <property type="nucleotide sequence ID" value="XM_074057357.1"/>
</dbReference>
<protein>
    <submittedName>
        <fullName evidence="2">Stabilizer of axonemal microtubules 3</fullName>
    </submittedName>
</protein>
<evidence type="ECO:0000313" key="2">
    <source>
        <dbReference type="RefSeq" id="XP_073913458.1"/>
    </source>
</evidence>
<proteinExistence type="predicted"/>
<accession>A0AC58L8I8</accession>
<sequence>MAGQTLPLRCGPVWSPISGNEVSGSWRNWHLTSSGVAHHSIPTAPFPPATIPSTVTAPLPPAAKQDLHIWAFDEVINRWETTSSSAYVPKTHGGPCAQPQAAEPADPTRTMGIKDLEEKVRFWLRHRGWRLPLTPRHQSSETKAQYQGWPGLDQSTPLFVEPQPPELWDHHRGGPSQALVPWTRNPELSGRQFTISDKGVLNGLQLYLTTSAQDFRFYTKISLLLPKDTEDLVFRPLNILEPEIQIRVPFFSSPKPLHMCPCPKIQELGCAVSPPSLVLRIQPPLAPSNRKELSEYSCKDSLTCSNSENSAQVRGHPGQSLPLPPRVRLTRVRLVTPSMPHRGLPSLTQEAYSSPQHLHRCLDRFCPPEAPWGIHRKALPSIYSVPKAYRTENSRYGSTKAELV</sequence>
<keyword evidence="1" id="KW-1185">Reference proteome</keyword>
<gene>
    <name evidence="2" type="primary">Saxo3</name>
</gene>
<evidence type="ECO:0000313" key="1">
    <source>
        <dbReference type="Proteomes" id="UP001732720"/>
    </source>
</evidence>